<dbReference type="InterPro" id="IPR036249">
    <property type="entry name" value="Thioredoxin-like_sf"/>
</dbReference>
<evidence type="ECO:0000313" key="3">
    <source>
        <dbReference type="Proteomes" id="UP001058974"/>
    </source>
</evidence>
<dbReference type="GO" id="GO:0006457">
    <property type="term" value="P:protein folding"/>
    <property type="evidence" value="ECO:0007669"/>
    <property type="project" value="TreeGrafter"/>
</dbReference>
<evidence type="ECO:0000313" key="2">
    <source>
        <dbReference type="EMBL" id="KAI5390978.1"/>
    </source>
</evidence>
<protein>
    <submittedName>
        <fullName evidence="2">Protein disulfide isomerase-like 1-4</fullName>
    </submittedName>
</protein>
<dbReference type="AlphaFoldDB" id="A0A9D4VWW4"/>
<accession>A0A9D4VWW4</accession>
<dbReference type="EMBL" id="JAMSHJ010000007">
    <property type="protein sequence ID" value="KAI5390978.1"/>
    <property type="molecule type" value="Genomic_DNA"/>
</dbReference>
<organism evidence="2 3">
    <name type="scientific">Pisum sativum</name>
    <name type="common">Garden pea</name>
    <name type="synonym">Lathyrus oleraceus</name>
    <dbReference type="NCBI Taxonomy" id="3888"/>
    <lineage>
        <taxon>Eukaryota</taxon>
        <taxon>Viridiplantae</taxon>
        <taxon>Streptophyta</taxon>
        <taxon>Embryophyta</taxon>
        <taxon>Tracheophyta</taxon>
        <taxon>Spermatophyta</taxon>
        <taxon>Magnoliopsida</taxon>
        <taxon>eudicotyledons</taxon>
        <taxon>Gunneridae</taxon>
        <taxon>Pentapetalae</taxon>
        <taxon>rosids</taxon>
        <taxon>fabids</taxon>
        <taxon>Fabales</taxon>
        <taxon>Fabaceae</taxon>
        <taxon>Papilionoideae</taxon>
        <taxon>50 kb inversion clade</taxon>
        <taxon>NPAAA clade</taxon>
        <taxon>Hologalegina</taxon>
        <taxon>IRL clade</taxon>
        <taxon>Fabeae</taxon>
        <taxon>Lathyrus</taxon>
    </lineage>
</organism>
<gene>
    <name evidence="2" type="ORF">KIW84_076009</name>
</gene>
<sequence>GKPVADYFGISKKTPKVLAFTGSDDGRKFLLDGEVTVDNIKAFGEDFLEDKLKPFLKSDPIPESNNDDVTVDNIKAFGEDFLEDKLKPFLKSDPIPESNN</sequence>
<reference evidence="2 3" key="1">
    <citation type="journal article" date="2022" name="Nat. Genet.">
        <title>Improved pea reference genome and pan-genome highlight genomic features and evolutionary characteristics.</title>
        <authorList>
            <person name="Yang T."/>
            <person name="Liu R."/>
            <person name="Luo Y."/>
            <person name="Hu S."/>
            <person name="Wang D."/>
            <person name="Wang C."/>
            <person name="Pandey M.K."/>
            <person name="Ge S."/>
            <person name="Xu Q."/>
            <person name="Li N."/>
            <person name="Li G."/>
            <person name="Huang Y."/>
            <person name="Saxena R.K."/>
            <person name="Ji Y."/>
            <person name="Li M."/>
            <person name="Yan X."/>
            <person name="He Y."/>
            <person name="Liu Y."/>
            <person name="Wang X."/>
            <person name="Xiang C."/>
            <person name="Varshney R.K."/>
            <person name="Ding H."/>
            <person name="Gao S."/>
            <person name="Zong X."/>
        </authorList>
    </citation>
    <scope>NUCLEOTIDE SEQUENCE [LARGE SCALE GENOMIC DNA]</scope>
    <source>
        <strain evidence="2 3">cv. Zhongwan 6</strain>
    </source>
</reference>
<dbReference type="Gene3D" id="3.40.30.10">
    <property type="entry name" value="Glutaredoxin"/>
    <property type="match status" value="2"/>
</dbReference>
<feature type="non-terminal residue" evidence="2">
    <location>
        <position position="100"/>
    </location>
</feature>
<comment type="similarity">
    <text evidence="1">Belongs to the protein disulfide isomerase family.</text>
</comment>
<dbReference type="Gramene" id="Psat07G0600900-T1">
    <property type="protein sequence ID" value="KAI5390978.1"/>
    <property type="gene ID" value="KIW84_076009"/>
</dbReference>
<evidence type="ECO:0000256" key="1">
    <source>
        <dbReference type="ARBA" id="ARBA00006347"/>
    </source>
</evidence>
<feature type="non-terminal residue" evidence="2">
    <location>
        <position position="1"/>
    </location>
</feature>
<dbReference type="PANTHER" id="PTHR18929">
    <property type="entry name" value="PROTEIN DISULFIDE ISOMERASE"/>
    <property type="match status" value="1"/>
</dbReference>
<keyword evidence="2" id="KW-0413">Isomerase</keyword>
<name>A0A9D4VWW4_PEA</name>
<dbReference type="PANTHER" id="PTHR18929:SF247">
    <property type="entry name" value="PROTEIN DISULFIDE-ISOMERASE"/>
    <property type="match status" value="1"/>
</dbReference>
<proteinExistence type="inferred from homology"/>
<keyword evidence="3" id="KW-1185">Reference proteome</keyword>
<dbReference type="GO" id="GO:0034976">
    <property type="term" value="P:response to endoplasmic reticulum stress"/>
    <property type="evidence" value="ECO:0007669"/>
    <property type="project" value="TreeGrafter"/>
</dbReference>
<dbReference type="GO" id="GO:0003756">
    <property type="term" value="F:protein disulfide isomerase activity"/>
    <property type="evidence" value="ECO:0007669"/>
    <property type="project" value="TreeGrafter"/>
</dbReference>
<dbReference type="GO" id="GO:0005783">
    <property type="term" value="C:endoplasmic reticulum"/>
    <property type="evidence" value="ECO:0007669"/>
    <property type="project" value="TreeGrafter"/>
</dbReference>
<dbReference type="Proteomes" id="UP001058974">
    <property type="component" value="Chromosome 7"/>
</dbReference>
<dbReference type="SUPFAM" id="SSF52833">
    <property type="entry name" value="Thioredoxin-like"/>
    <property type="match status" value="2"/>
</dbReference>
<comment type="caution">
    <text evidence="2">The sequence shown here is derived from an EMBL/GenBank/DDBJ whole genome shotgun (WGS) entry which is preliminary data.</text>
</comment>